<evidence type="ECO:0000313" key="2">
    <source>
        <dbReference type="EMBL" id="SVA27127.1"/>
    </source>
</evidence>
<sequence>MVCHEQFSPRIERAQGVAQGEVTITSVIRHGVGVDKCRDKRDGVADIAGPQQRQHQVGPGRQSPPGQSLTIVFFVSRPANSASDVKKAGNPEGTVDNQSFKVEAALSKPPL</sequence>
<dbReference type="AlphaFoldDB" id="A0A381UIF5"/>
<evidence type="ECO:0000256" key="1">
    <source>
        <dbReference type="SAM" id="MobiDB-lite"/>
    </source>
</evidence>
<feature type="region of interest" description="Disordered" evidence="1">
    <location>
        <begin position="82"/>
        <end position="111"/>
    </location>
</feature>
<feature type="region of interest" description="Disordered" evidence="1">
    <location>
        <begin position="43"/>
        <end position="68"/>
    </location>
</feature>
<proteinExistence type="predicted"/>
<reference evidence="2" key="1">
    <citation type="submission" date="2018-05" db="EMBL/GenBank/DDBJ databases">
        <authorList>
            <person name="Lanie J.A."/>
            <person name="Ng W.-L."/>
            <person name="Kazmierczak K.M."/>
            <person name="Andrzejewski T.M."/>
            <person name="Davidsen T.M."/>
            <person name="Wayne K.J."/>
            <person name="Tettelin H."/>
            <person name="Glass J.I."/>
            <person name="Rusch D."/>
            <person name="Podicherti R."/>
            <person name="Tsui H.-C.T."/>
            <person name="Winkler M.E."/>
        </authorList>
    </citation>
    <scope>NUCLEOTIDE SEQUENCE</scope>
</reference>
<gene>
    <name evidence="2" type="ORF">METZ01_LOCUS79981</name>
</gene>
<dbReference type="EMBL" id="UINC01006373">
    <property type="protein sequence ID" value="SVA27127.1"/>
    <property type="molecule type" value="Genomic_DNA"/>
</dbReference>
<protein>
    <submittedName>
        <fullName evidence="2">Uncharacterized protein</fullName>
    </submittedName>
</protein>
<accession>A0A381UIF5</accession>
<name>A0A381UIF5_9ZZZZ</name>
<organism evidence="2">
    <name type="scientific">marine metagenome</name>
    <dbReference type="NCBI Taxonomy" id="408172"/>
    <lineage>
        <taxon>unclassified sequences</taxon>
        <taxon>metagenomes</taxon>
        <taxon>ecological metagenomes</taxon>
    </lineage>
</organism>